<dbReference type="InterPro" id="IPR038732">
    <property type="entry name" value="HpyO/CreE_NAD-binding"/>
</dbReference>
<feature type="domain" description="FAD-dependent urate hydroxylase HpyO/Asp monooxygenase CreE-like FAD/NAD(P)-binding" evidence="1">
    <location>
        <begin position="7"/>
        <end position="160"/>
    </location>
</feature>
<reference evidence="2 3" key="1">
    <citation type="submission" date="2021-05" db="EMBL/GenBank/DDBJ databases">
        <title>Roseococcus sp. XZZS9, whole genome shotgun sequencing project.</title>
        <authorList>
            <person name="Zhao G."/>
            <person name="Shen L."/>
        </authorList>
    </citation>
    <scope>NUCLEOTIDE SEQUENCE [LARGE SCALE GENOMIC DNA]</scope>
    <source>
        <strain evidence="2 3">XZZS9</strain>
    </source>
</reference>
<evidence type="ECO:0000313" key="2">
    <source>
        <dbReference type="EMBL" id="MBS7811008.1"/>
    </source>
</evidence>
<proteinExistence type="predicted"/>
<dbReference type="InterPro" id="IPR052189">
    <property type="entry name" value="L-asp_N-monooxygenase_NS-form"/>
</dbReference>
<sequence length="473" mass="51210">MNQQTVAVIGAGFSGVLLALQLLRRCPATTSVTLIERNGGFGRGQAYSTENPNHLLNVPAGRMSAFRDRPDDFIDWLRQRAAADPALSGVSPGSFVPRALFGQYMRHLLEVERSIPERGGRLTLLRGEVVALRKQPDSLSLDLADGRVLRAGLAALAVGNFPPGRPPGSDPDIADRPWYRPDPWAPEAFTGLDPEAPVLLIGTALSMIDGVVSLLDLGHRGPIHAVSRRGLVPRPHPAQADPLPASPIPPLPTDMSELLRLVRQEARRRLADGGSWHAVVDALRPSTQDLWQAMTLEEKSRFLRHLRPWWDVHRHRMANPVARRVEEARASGQLRIHAGHLRTIADAPGGAAVTFCRRQDGVEETLTAARLVNCAGPAGDYDHLDDPLVRDLLASGHARLDALRLGLDVTSACALRDANGAVSRRVFAIGPVTRAAFWEMTAVPDIRRQCEVLADHLAAVSAVAPPLMASAAS</sequence>
<evidence type="ECO:0000313" key="3">
    <source>
        <dbReference type="Proteomes" id="UP000766336"/>
    </source>
</evidence>
<protein>
    <submittedName>
        <fullName evidence="2">FAD/NAD(P)-binding protein</fullName>
    </submittedName>
</protein>
<dbReference type="PANTHER" id="PTHR40254:SF1">
    <property type="entry name" value="BLR0577 PROTEIN"/>
    <property type="match status" value="1"/>
</dbReference>
<comment type="caution">
    <text evidence="2">The sequence shown here is derived from an EMBL/GenBank/DDBJ whole genome shotgun (WGS) entry which is preliminary data.</text>
</comment>
<gene>
    <name evidence="2" type="ORF">KHU32_08665</name>
</gene>
<dbReference type="PANTHER" id="PTHR40254">
    <property type="entry name" value="BLR0577 PROTEIN"/>
    <property type="match status" value="1"/>
</dbReference>
<keyword evidence="3" id="KW-1185">Reference proteome</keyword>
<dbReference type="SUPFAM" id="SSF51905">
    <property type="entry name" value="FAD/NAD(P)-binding domain"/>
    <property type="match status" value="2"/>
</dbReference>
<dbReference type="Gene3D" id="3.50.50.60">
    <property type="entry name" value="FAD/NAD(P)-binding domain"/>
    <property type="match status" value="1"/>
</dbReference>
<dbReference type="Pfam" id="PF13454">
    <property type="entry name" value="NAD_binding_9"/>
    <property type="match status" value="1"/>
</dbReference>
<dbReference type="InterPro" id="IPR036188">
    <property type="entry name" value="FAD/NAD-bd_sf"/>
</dbReference>
<dbReference type="Proteomes" id="UP000766336">
    <property type="component" value="Unassembled WGS sequence"/>
</dbReference>
<evidence type="ECO:0000259" key="1">
    <source>
        <dbReference type="Pfam" id="PF13454"/>
    </source>
</evidence>
<name>A0ABS5QEL1_9PROT</name>
<dbReference type="EMBL" id="JAHCDA010000001">
    <property type="protein sequence ID" value="MBS7811008.1"/>
    <property type="molecule type" value="Genomic_DNA"/>
</dbReference>
<accession>A0ABS5QEL1</accession>
<dbReference type="RefSeq" id="WP_213669584.1">
    <property type="nucleotide sequence ID" value="NZ_JAHCDA010000001.1"/>
</dbReference>
<organism evidence="2 3">
    <name type="scientific">Roseococcus pinisoli</name>
    <dbReference type="NCBI Taxonomy" id="2835040"/>
    <lineage>
        <taxon>Bacteria</taxon>
        <taxon>Pseudomonadati</taxon>
        <taxon>Pseudomonadota</taxon>
        <taxon>Alphaproteobacteria</taxon>
        <taxon>Acetobacterales</taxon>
        <taxon>Roseomonadaceae</taxon>
        <taxon>Roseococcus</taxon>
    </lineage>
</organism>